<comment type="catalytic activity">
    <reaction evidence="11 12">
        <text>uridine(1498) in 16S rRNA + S-adenosyl-L-methionine = N(3)-methyluridine(1498) in 16S rRNA + S-adenosyl-L-homocysteine + H(+)</text>
        <dbReference type="Rhea" id="RHEA:42920"/>
        <dbReference type="Rhea" id="RHEA-COMP:10283"/>
        <dbReference type="Rhea" id="RHEA-COMP:10284"/>
        <dbReference type="ChEBI" id="CHEBI:15378"/>
        <dbReference type="ChEBI" id="CHEBI:57856"/>
        <dbReference type="ChEBI" id="CHEBI:59789"/>
        <dbReference type="ChEBI" id="CHEBI:65315"/>
        <dbReference type="ChEBI" id="CHEBI:74502"/>
        <dbReference type="EC" id="2.1.1.193"/>
    </reaction>
</comment>
<sequence length="207" mass="21397">MEIRGADARHLARSLRARPGELISVVQPEGALLTVRLAAVDANLVVGLVEEERPHRPEPEKEIGLAVAMLPAPALDLVLSRGTEAGAAGFSLVAAERSVGRGARPERWASICREAAMLSGRLRVPEVVGPVPFSEAWAAAVEPVLLDRSGPALGPLAGPATLFIGPEGGWAPGELELAAGRLASLGPRNLRADTAALVGLTQALSGQ</sequence>
<keyword evidence="6 12" id="KW-0698">rRNA processing</keyword>
<dbReference type="EC" id="2.1.1.193" evidence="3 12"/>
<dbReference type="GO" id="GO:0070475">
    <property type="term" value="P:rRNA base methylation"/>
    <property type="evidence" value="ECO:0007669"/>
    <property type="project" value="TreeGrafter"/>
</dbReference>
<dbReference type="CDD" id="cd18084">
    <property type="entry name" value="RsmE-like"/>
    <property type="match status" value="1"/>
</dbReference>
<protein>
    <recommendedName>
        <fullName evidence="4 12">Ribosomal RNA small subunit methyltransferase E</fullName>
        <ecNumber evidence="3 12">2.1.1.193</ecNumber>
    </recommendedName>
</protein>
<keyword evidence="5 12" id="KW-0963">Cytoplasm</keyword>
<dbReference type="NCBIfam" id="TIGR00046">
    <property type="entry name" value="RsmE family RNA methyltransferase"/>
    <property type="match status" value="1"/>
</dbReference>
<name>A0A934K1W8_9BACT</name>
<evidence type="ECO:0000256" key="2">
    <source>
        <dbReference type="ARBA" id="ARBA00005528"/>
    </source>
</evidence>
<accession>A0A934K1W8</accession>
<dbReference type="PANTHER" id="PTHR30027">
    <property type="entry name" value="RIBOSOMAL RNA SMALL SUBUNIT METHYLTRANSFERASE E"/>
    <property type="match status" value="1"/>
</dbReference>
<dbReference type="Gene3D" id="3.40.1280.10">
    <property type="match status" value="1"/>
</dbReference>
<dbReference type="InterPro" id="IPR029026">
    <property type="entry name" value="tRNA_m1G_MTases_N"/>
</dbReference>
<evidence type="ECO:0000256" key="5">
    <source>
        <dbReference type="ARBA" id="ARBA00022490"/>
    </source>
</evidence>
<comment type="similarity">
    <text evidence="2 12">Belongs to the RNA methyltransferase RsmE family.</text>
</comment>
<dbReference type="GO" id="GO:0005737">
    <property type="term" value="C:cytoplasm"/>
    <property type="evidence" value="ECO:0007669"/>
    <property type="project" value="UniProtKB-SubCell"/>
</dbReference>
<evidence type="ECO:0000256" key="6">
    <source>
        <dbReference type="ARBA" id="ARBA00022552"/>
    </source>
</evidence>
<evidence type="ECO:0000256" key="9">
    <source>
        <dbReference type="ARBA" id="ARBA00022691"/>
    </source>
</evidence>
<dbReference type="Pfam" id="PF04452">
    <property type="entry name" value="Methyltrans_RNA"/>
    <property type="match status" value="1"/>
</dbReference>
<dbReference type="AlphaFoldDB" id="A0A934K1W8"/>
<evidence type="ECO:0000256" key="1">
    <source>
        <dbReference type="ARBA" id="ARBA00004496"/>
    </source>
</evidence>
<dbReference type="InterPro" id="IPR046886">
    <property type="entry name" value="RsmE_MTase_dom"/>
</dbReference>
<evidence type="ECO:0000256" key="7">
    <source>
        <dbReference type="ARBA" id="ARBA00022603"/>
    </source>
</evidence>
<comment type="function">
    <text evidence="10 12">Specifically methylates the N3 position of the uracil ring of uridine 1498 (m3U1498) in 16S rRNA. Acts on the fully assembled 30S ribosomal subunit.</text>
</comment>
<feature type="domain" description="Ribosomal RNA small subunit methyltransferase E methyltransferase" evidence="13">
    <location>
        <begin position="60"/>
        <end position="200"/>
    </location>
</feature>
<dbReference type="RefSeq" id="WP_338198876.1">
    <property type="nucleotide sequence ID" value="NZ_JAEKNR010000032.1"/>
</dbReference>
<dbReference type="SUPFAM" id="SSF75217">
    <property type="entry name" value="alpha/beta knot"/>
    <property type="match status" value="1"/>
</dbReference>
<evidence type="ECO:0000256" key="10">
    <source>
        <dbReference type="ARBA" id="ARBA00025699"/>
    </source>
</evidence>
<evidence type="ECO:0000259" key="13">
    <source>
        <dbReference type="Pfam" id="PF04452"/>
    </source>
</evidence>
<keyword evidence="9 12" id="KW-0949">S-adenosyl-L-methionine</keyword>
<comment type="caution">
    <text evidence="14">The sequence shown here is derived from an EMBL/GenBank/DDBJ whole genome shotgun (WGS) entry which is preliminary data.</text>
</comment>
<dbReference type="PANTHER" id="PTHR30027:SF3">
    <property type="entry name" value="16S RRNA (URACIL(1498)-N(3))-METHYLTRANSFERASE"/>
    <property type="match status" value="1"/>
</dbReference>
<evidence type="ECO:0000256" key="4">
    <source>
        <dbReference type="ARBA" id="ARBA00013673"/>
    </source>
</evidence>
<evidence type="ECO:0000256" key="3">
    <source>
        <dbReference type="ARBA" id="ARBA00012328"/>
    </source>
</evidence>
<proteinExistence type="inferred from homology"/>
<comment type="subcellular location">
    <subcellularLocation>
        <location evidence="1 12">Cytoplasm</location>
    </subcellularLocation>
</comment>
<evidence type="ECO:0000313" key="15">
    <source>
        <dbReference type="Proteomes" id="UP000612893"/>
    </source>
</evidence>
<keyword evidence="7 12" id="KW-0489">Methyltransferase</keyword>
<evidence type="ECO:0000256" key="8">
    <source>
        <dbReference type="ARBA" id="ARBA00022679"/>
    </source>
</evidence>
<evidence type="ECO:0000313" key="14">
    <source>
        <dbReference type="EMBL" id="MBJ7596995.1"/>
    </source>
</evidence>
<dbReference type="InterPro" id="IPR006700">
    <property type="entry name" value="RsmE"/>
</dbReference>
<evidence type="ECO:0000256" key="11">
    <source>
        <dbReference type="ARBA" id="ARBA00047944"/>
    </source>
</evidence>
<dbReference type="GO" id="GO:0070042">
    <property type="term" value="F:rRNA (uridine-N3-)-methyltransferase activity"/>
    <property type="evidence" value="ECO:0007669"/>
    <property type="project" value="TreeGrafter"/>
</dbReference>
<evidence type="ECO:0000256" key="12">
    <source>
        <dbReference type="PIRNR" id="PIRNR015601"/>
    </source>
</evidence>
<keyword evidence="8 12" id="KW-0808">Transferase</keyword>
<dbReference type="Proteomes" id="UP000612893">
    <property type="component" value="Unassembled WGS sequence"/>
</dbReference>
<gene>
    <name evidence="14" type="ORF">JF922_02760</name>
</gene>
<dbReference type="EMBL" id="JAEKNR010000032">
    <property type="protein sequence ID" value="MBJ7596995.1"/>
    <property type="molecule type" value="Genomic_DNA"/>
</dbReference>
<reference evidence="14" key="1">
    <citation type="submission" date="2020-10" db="EMBL/GenBank/DDBJ databases">
        <title>Ca. Dormibacterota MAGs.</title>
        <authorList>
            <person name="Montgomery K."/>
        </authorList>
    </citation>
    <scope>NUCLEOTIDE SEQUENCE [LARGE SCALE GENOMIC DNA]</scope>
    <source>
        <strain evidence="14">SC8812_S17_10</strain>
    </source>
</reference>
<organism evidence="14 15">
    <name type="scientific">Candidatus Nephthysia bennettiae</name>
    <dbReference type="NCBI Taxonomy" id="3127016"/>
    <lineage>
        <taxon>Bacteria</taxon>
        <taxon>Bacillati</taxon>
        <taxon>Candidatus Dormiibacterota</taxon>
        <taxon>Candidatus Dormibacteria</taxon>
        <taxon>Candidatus Dormibacterales</taxon>
        <taxon>Candidatus Dormibacteraceae</taxon>
        <taxon>Candidatus Nephthysia</taxon>
    </lineage>
</organism>
<keyword evidence="15" id="KW-1185">Reference proteome</keyword>
<dbReference type="PIRSF" id="PIRSF015601">
    <property type="entry name" value="MTase_slr0722"/>
    <property type="match status" value="1"/>
</dbReference>
<dbReference type="InterPro" id="IPR029028">
    <property type="entry name" value="Alpha/beta_knot_MTases"/>
</dbReference>